<proteinExistence type="predicted"/>
<organism evidence="1">
    <name type="scientific">Oikopleura dioica</name>
    <name type="common">Tunicate</name>
    <dbReference type="NCBI Taxonomy" id="34765"/>
    <lineage>
        <taxon>Eukaryota</taxon>
        <taxon>Metazoa</taxon>
        <taxon>Chordata</taxon>
        <taxon>Tunicata</taxon>
        <taxon>Appendicularia</taxon>
        <taxon>Copelata</taxon>
        <taxon>Oikopleuridae</taxon>
        <taxon>Oikopleura</taxon>
    </lineage>
</organism>
<accession>E4YKY6</accession>
<dbReference type="Proteomes" id="UP000011014">
    <property type="component" value="Unassembled WGS sequence"/>
</dbReference>
<dbReference type="AlphaFoldDB" id="E4YKY6"/>
<evidence type="ECO:0000313" key="1">
    <source>
        <dbReference type="EMBL" id="CBY36147.1"/>
    </source>
</evidence>
<sequence>MSNVEIFDESDNNPFDVDQYIVTNLLQKGLPGEAAPLRNLPLIHRSYSMNSPTIFKILYSFRRAAS</sequence>
<name>E4YKY6_OIKDI</name>
<gene>
    <name evidence="1" type="ORF">GSOID_T00028630001</name>
</gene>
<dbReference type="EMBL" id="FN654729">
    <property type="protein sequence ID" value="CBY36147.1"/>
    <property type="molecule type" value="Genomic_DNA"/>
</dbReference>
<reference evidence="1" key="1">
    <citation type="journal article" date="2010" name="Science">
        <title>Plasticity of animal genome architecture unmasked by rapid evolution of a pelagic tunicate.</title>
        <authorList>
            <person name="Denoeud F."/>
            <person name="Henriet S."/>
            <person name="Mungpakdee S."/>
            <person name="Aury J.M."/>
            <person name="Da Silva C."/>
            <person name="Brinkmann H."/>
            <person name="Mikhaleva J."/>
            <person name="Olsen L.C."/>
            <person name="Jubin C."/>
            <person name="Canestro C."/>
            <person name="Bouquet J.M."/>
            <person name="Danks G."/>
            <person name="Poulain J."/>
            <person name="Campsteijn C."/>
            <person name="Adamski M."/>
            <person name="Cross I."/>
            <person name="Yadetie F."/>
            <person name="Muffato M."/>
            <person name="Louis A."/>
            <person name="Butcher S."/>
            <person name="Tsagkogeorga G."/>
            <person name="Konrad A."/>
            <person name="Singh S."/>
            <person name="Jensen M.F."/>
            <person name="Cong E.H."/>
            <person name="Eikeseth-Otteraa H."/>
            <person name="Noel B."/>
            <person name="Anthouard V."/>
            <person name="Porcel B.M."/>
            <person name="Kachouri-Lafond R."/>
            <person name="Nishino A."/>
            <person name="Ugolini M."/>
            <person name="Chourrout P."/>
            <person name="Nishida H."/>
            <person name="Aasland R."/>
            <person name="Huzurbazar S."/>
            <person name="Westhof E."/>
            <person name="Delsuc F."/>
            <person name="Lehrach H."/>
            <person name="Reinhardt R."/>
            <person name="Weissenbach J."/>
            <person name="Roy S.W."/>
            <person name="Artiguenave F."/>
            <person name="Postlethwait J.H."/>
            <person name="Manak J.R."/>
            <person name="Thompson E.M."/>
            <person name="Jaillon O."/>
            <person name="Du Pasquier L."/>
            <person name="Boudinot P."/>
            <person name="Liberles D.A."/>
            <person name="Volff J.N."/>
            <person name="Philippe H."/>
            <person name="Lenhard B."/>
            <person name="Roest Crollius H."/>
            <person name="Wincker P."/>
            <person name="Chourrout D."/>
        </authorList>
    </citation>
    <scope>NUCLEOTIDE SEQUENCE [LARGE SCALE GENOMIC DNA]</scope>
</reference>
<protein>
    <submittedName>
        <fullName evidence="1">Uncharacterized protein</fullName>
    </submittedName>
</protein>